<keyword evidence="3 8" id="KW-0812">Transmembrane</keyword>
<feature type="transmembrane region" description="Helical" evidence="8">
    <location>
        <begin position="167"/>
        <end position="186"/>
    </location>
</feature>
<keyword evidence="4" id="KW-0547">Nucleotide-binding</keyword>
<dbReference type="Proteomes" id="UP000053797">
    <property type="component" value="Unassembled WGS sequence"/>
</dbReference>
<sequence>MNELKKLNKEDLTQRLDRHLDWIKSCDTKASIVIAGAGVFLSIFTAEHSISILNQILSKTLQNINFSNFIYLAAFLYCWGLFAYGAYCLIRVLIPMMKSDLLLFKEGTREDSLYYFESADDKKYFEFRKKMLEETEEEEVEDLLSQVYINAKICSSKYKFYKKGIRHTFIGIAGILILYVIGIIMLKLGGI</sequence>
<dbReference type="GO" id="GO:0005886">
    <property type="term" value="C:plasma membrane"/>
    <property type="evidence" value="ECO:0007669"/>
    <property type="project" value="UniProtKB-SubCell"/>
</dbReference>
<feature type="transmembrane region" description="Helical" evidence="8">
    <location>
        <begin position="69"/>
        <end position="94"/>
    </location>
</feature>
<comment type="subcellular location">
    <subcellularLocation>
        <location evidence="1">Cell membrane</location>
    </subcellularLocation>
</comment>
<dbReference type="OrthoDB" id="2084585at2"/>
<dbReference type="InterPro" id="IPR043760">
    <property type="entry name" value="PycTM_dom"/>
</dbReference>
<evidence type="ECO:0000256" key="3">
    <source>
        <dbReference type="ARBA" id="ARBA00022692"/>
    </source>
</evidence>
<dbReference type="RefSeq" id="WP_058266019.1">
    <property type="nucleotide sequence ID" value="NZ_FMYN01000007.1"/>
</dbReference>
<dbReference type="GO" id="GO:0051607">
    <property type="term" value="P:defense response to virus"/>
    <property type="evidence" value="ECO:0007669"/>
    <property type="project" value="UniProtKB-KW"/>
</dbReference>
<protein>
    <recommendedName>
        <fullName evidence="9">Pycsar effector protein domain-containing protein</fullName>
    </recommendedName>
</protein>
<keyword evidence="2" id="KW-1003">Cell membrane</keyword>
<evidence type="ECO:0000256" key="4">
    <source>
        <dbReference type="ARBA" id="ARBA00022741"/>
    </source>
</evidence>
<proteinExistence type="predicted"/>
<keyword evidence="5 8" id="KW-1133">Transmembrane helix</keyword>
<accession>A0A0V8GBM2</accession>
<evidence type="ECO:0000256" key="5">
    <source>
        <dbReference type="ARBA" id="ARBA00022989"/>
    </source>
</evidence>
<dbReference type="AlphaFoldDB" id="A0A0V8GBM2"/>
<evidence type="ECO:0000256" key="7">
    <source>
        <dbReference type="ARBA" id="ARBA00023136"/>
    </source>
</evidence>
<evidence type="ECO:0000313" key="10">
    <source>
        <dbReference type="EMBL" id="KSU47660.1"/>
    </source>
</evidence>
<evidence type="ECO:0000256" key="2">
    <source>
        <dbReference type="ARBA" id="ARBA00022475"/>
    </source>
</evidence>
<dbReference type="GO" id="GO:0000166">
    <property type="term" value="F:nucleotide binding"/>
    <property type="evidence" value="ECO:0007669"/>
    <property type="project" value="UniProtKB-KW"/>
</dbReference>
<evidence type="ECO:0000313" key="11">
    <source>
        <dbReference type="Proteomes" id="UP000053797"/>
    </source>
</evidence>
<organism evidence="10 11">
    <name type="scientific">Exiguobacterium indicum</name>
    <dbReference type="NCBI Taxonomy" id="296995"/>
    <lineage>
        <taxon>Bacteria</taxon>
        <taxon>Bacillati</taxon>
        <taxon>Bacillota</taxon>
        <taxon>Bacilli</taxon>
        <taxon>Bacillales</taxon>
        <taxon>Bacillales Family XII. Incertae Sedis</taxon>
        <taxon>Exiguobacterium</taxon>
    </lineage>
</organism>
<dbReference type="Pfam" id="PF18967">
    <property type="entry name" value="PycTM"/>
    <property type="match status" value="1"/>
</dbReference>
<name>A0A0V8GBM2_9BACL</name>
<feature type="transmembrane region" description="Helical" evidence="8">
    <location>
        <begin position="32"/>
        <end position="57"/>
    </location>
</feature>
<feature type="domain" description="Pycsar effector protein" evidence="9">
    <location>
        <begin position="12"/>
        <end position="181"/>
    </location>
</feature>
<keyword evidence="6" id="KW-0051">Antiviral defense</keyword>
<evidence type="ECO:0000256" key="8">
    <source>
        <dbReference type="SAM" id="Phobius"/>
    </source>
</evidence>
<reference evidence="10 11" key="1">
    <citation type="journal article" date="2015" name="Int. J. Syst. Evol. Microbiol.">
        <title>Exiguobacterium enclense sp. nov., isolated from sediment.</title>
        <authorList>
            <person name="Dastager S.G."/>
            <person name="Mawlankar R."/>
            <person name="Sonalkar V.V."/>
            <person name="Thorat M.N."/>
            <person name="Mual P."/>
            <person name="Verma A."/>
            <person name="Krishnamurthi S."/>
            <person name="Tang S.K."/>
            <person name="Li W.J."/>
        </authorList>
    </citation>
    <scope>NUCLEOTIDE SEQUENCE [LARGE SCALE GENOMIC DNA]</scope>
    <source>
        <strain evidence="10 11">NIO-1109</strain>
    </source>
</reference>
<gene>
    <name evidence="10" type="ORF">AS033_15510</name>
</gene>
<dbReference type="EMBL" id="LNQL01000007">
    <property type="protein sequence ID" value="KSU47660.1"/>
    <property type="molecule type" value="Genomic_DNA"/>
</dbReference>
<evidence type="ECO:0000256" key="1">
    <source>
        <dbReference type="ARBA" id="ARBA00004236"/>
    </source>
</evidence>
<evidence type="ECO:0000259" key="9">
    <source>
        <dbReference type="Pfam" id="PF18967"/>
    </source>
</evidence>
<evidence type="ECO:0000256" key="6">
    <source>
        <dbReference type="ARBA" id="ARBA00023118"/>
    </source>
</evidence>
<comment type="caution">
    <text evidence="10">The sequence shown here is derived from an EMBL/GenBank/DDBJ whole genome shotgun (WGS) entry which is preliminary data.</text>
</comment>
<keyword evidence="7 8" id="KW-0472">Membrane</keyword>